<evidence type="ECO:0000313" key="2">
    <source>
        <dbReference type="EMBL" id="KAJ7330506.1"/>
    </source>
</evidence>
<comment type="caution">
    <text evidence="2">The sequence shown here is derived from an EMBL/GenBank/DDBJ whole genome shotgun (WGS) entry which is preliminary data.</text>
</comment>
<evidence type="ECO:0000256" key="1">
    <source>
        <dbReference type="SAM" id="MobiDB-lite"/>
    </source>
</evidence>
<dbReference type="Pfam" id="PF14388">
    <property type="entry name" value="DUF4419"/>
    <property type="match status" value="1"/>
</dbReference>
<dbReference type="EMBL" id="JARIHO010000037">
    <property type="protein sequence ID" value="KAJ7330506.1"/>
    <property type="molecule type" value="Genomic_DNA"/>
</dbReference>
<evidence type="ECO:0000313" key="3">
    <source>
        <dbReference type="Proteomes" id="UP001218218"/>
    </source>
</evidence>
<name>A0AAD6ZN49_9AGAR</name>
<feature type="region of interest" description="Disordered" evidence="1">
    <location>
        <begin position="487"/>
        <end position="527"/>
    </location>
</feature>
<dbReference type="PANTHER" id="PTHR31252:SF11">
    <property type="entry name" value="DUF4419 DOMAIN-CONTAINING PROTEIN"/>
    <property type="match status" value="1"/>
</dbReference>
<dbReference type="Proteomes" id="UP001218218">
    <property type="component" value="Unassembled WGS sequence"/>
</dbReference>
<protein>
    <submittedName>
        <fullName evidence="2">Uncharacterized protein</fullName>
    </submittedName>
</protein>
<dbReference type="InterPro" id="IPR025533">
    <property type="entry name" value="DUF4419"/>
</dbReference>
<accession>A0AAD6ZN49</accession>
<keyword evidence="3" id="KW-1185">Reference proteome</keyword>
<reference evidence="2" key="1">
    <citation type="submission" date="2023-03" db="EMBL/GenBank/DDBJ databases">
        <title>Massive genome expansion in bonnet fungi (Mycena s.s.) driven by repeated elements and novel gene families across ecological guilds.</title>
        <authorList>
            <consortium name="Lawrence Berkeley National Laboratory"/>
            <person name="Harder C.B."/>
            <person name="Miyauchi S."/>
            <person name="Viragh M."/>
            <person name="Kuo A."/>
            <person name="Thoen E."/>
            <person name="Andreopoulos B."/>
            <person name="Lu D."/>
            <person name="Skrede I."/>
            <person name="Drula E."/>
            <person name="Henrissat B."/>
            <person name="Morin E."/>
            <person name="Kohler A."/>
            <person name="Barry K."/>
            <person name="LaButti K."/>
            <person name="Morin E."/>
            <person name="Salamov A."/>
            <person name="Lipzen A."/>
            <person name="Mereny Z."/>
            <person name="Hegedus B."/>
            <person name="Baldrian P."/>
            <person name="Stursova M."/>
            <person name="Weitz H."/>
            <person name="Taylor A."/>
            <person name="Grigoriev I.V."/>
            <person name="Nagy L.G."/>
            <person name="Martin F."/>
            <person name="Kauserud H."/>
        </authorList>
    </citation>
    <scope>NUCLEOTIDE SEQUENCE</scope>
    <source>
        <strain evidence="2">CBHHK002</strain>
    </source>
</reference>
<sequence>MPVTFSPAKHLAESRDVKPVTPVQILQTACPKQFAQVDQVLQYSIGGHSGAPNTVFKIEPNKNGFVNTVMSAWGQHHAIVIRPDDVWLAIISQFSFYVNANAELLRANFVAHEGKKELVVDVVGPLDFAYLSCQMGDMIHKNVVDPSLREWILPKFSTTTTNDTTIGAMLMMATMKKYFDYTFSIMCGIPRVTLEGERQDWELVLHRLEKLKEYGLQTIAWYHLLHPVISRFVKAFDDPNSPENLDFWQKVAYEDMDGYGRSIEWSGWISAFCVFSSDGLWQGRWLDTSCPQSRAPESMSSRRFWSSYTRPLHESRPHLTLDGTEYPVIGQEQVPSGYAEVDVKVDNNGAEIPCVIVAGFVGMGLSSSRDLSFSGTGKNDTLRPVLAWWIYSKLEESEKTSLRESRRHQSSVSYRSPEMPFITVRSGAELEDTYRAPGQFTSGTSVPAVIPTQPTSLRSIPIYAPPTPVVIPPPNALTMRWVTDRSRENWPSAEQETPSARLSKATPRHERRRSESTVPADPPIIPEFPRQRRASFLKRLFKF</sequence>
<dbReference type="PANTHER" id="PTHR31252">
    <property type="entry name" value="DUF4419 DOMAIN-CONTAINING PROTEIN"/>
    <property type="match status" value="1"/>
</dbReference>
<gene>
    <name evidence="2" type="ORF">DFH08DRAFT_751213</name>
</gene>
<proteinExistence type="predicted"/>
<organism evidence="2 3">
    <name type="scientific">Mycena albidolilacea</name>
    <dbReference type="NCBI Taxonomy" id="1033008"/>
    <lineage>
        <taxon>Eukaryota</taxon>
        <taxon>Fungi</taxon>
        <taxon>Dikarya</taxon>
        <taxon>Basidiomycota</taxon>
        <taxon>Agaricomycotina</taxon>
        <taxon>Agaricomycetes</taxon>
        <taxon>Agaricomycetidae</taxon>
        <taxon>Agaricales</taxon>
        <taxon>Marasmiineae</taxon>
        <taxon>Mycenaceae</taxon>
        <taxon>Mycena</taxon>
    </lineage>
</organism>
<dbReference type="AlphaFoldDB" id="A0AAD6ZN49"/>